<gene>
    <name evidence="1" type="ORF">BWD14_10585</name>
</gene>
<organism evidence="1 2">
    <name type="scientific">Leptospira santarosai</name>
    <dbReference type="NCBI Taxonomy" id="28183"/>
    <lineage>
        <taxon>Bacteria</taxon>
        <taxon>Pseudomonadati</taxon>
        <taxon>Spirochaetota</taxon>
        <taxon>Spirochaetia</taxon>
        <taxon>Leptospirales</taxon>
        <taxon>Leptospiraceae</taxon>
        <taxon>Leptospira</taxon>
    </lineage>
</organism>
<accession>A0AB73NE01</accession>
<evidence type="ECO:0000313" key="1">
    <source>
        <dbReference type="EMBL" id="ONF92932.1"/>
    </source>
</evidence>
<protein>
    <submittedName>
        <fullName evidence="1">Uncharacterized protein</fullName>
    </submittedName>
</protein>
<proteinExistence type="predicted"/>
<sequence>MFRPLRNLYRINYKFGDTLQMEIEWDCHTSTLALKTGAYQLSRLLKRRSSHILFLWKNEW</sequence>
<dbReference type="EMBL" id="MTSU01000008">
    <property type="protein sequence ID" value="ONF92932.1"/>
    <property type="molecule type" value="Genomic_DNA"/>
</dbReference>
<dbReference type="AlphaFoldDB" id="A0AB73NE01"/>
<evidence type="ECO:0000313" key="2">
    <source>
        <dbReference type="Proteomes" id="UP000189337"/>
    </source>
</evidence>
<comment type="caution">
    <text evidence="1">The sequence shown here is derived from an EMBL/GenBank/DDBJ whole genome shotgun (WGS) entry which is preliminary data.</text>
</comment>
<name>A0AB73NE01_9LEPT</name>
<dbReference type="Proteomes" id="UP000189337">
    <property type="component" value="Unassembled WGS sequence"/>
</dbReference>
<reference evidence="1 2" key="1">
    <citation type="submission" date="2017-01" db="EMBL/GenBank/DDBJ databases">
        <title>Comparative genomic analysis of Brazilian Leptospira santarosai.</title>
        <authorList>
            <person name="Moreno L.Z."/>
            <person name="Miraglia F."/>
            <person name="Kremer F.S."/>
            <person name="Eslabao M.R."/>
            <person name="Lilenbaum W."/>
            <person name="Dellagostin O.A."/>
            <person name="Moreno A.M."/>
        </authorList>
    </citation>
    <scope>NUCLEOTIDE SEQUENCE [LARGE SCALE GENOMIC DNA]</scope>
    <source>
        <strain evidence="1 2">M52/8-19</strain>
    </source>
</reference>